<organism evidence="12 13">
    <name type="scientific">Desmospora profundinema</name>
    <dbReference type="NCBI Taxonomy" id="1571184"/>
    <lineage>
        <taxon>Bacteria</taxon>
        <taxon>Bacillati</taxon>
        <taxon>Bacillota</taxon>
        <taxon>Bacilli</taxon>
        <taxon>Bacillales</taxon>
        <taxon>Thermoactinomycetaceae</taxon>
        <taxon>Desmospora</taxon>
    </lineage>
</organism>
<evidence type="ECO:0000256" key="7">
    <source>
        <dbReference type="ARBA" id="ARBA00022679"/>
    </source>
</evidence>
<dbReference type="Pfam" id="PF00677">
    <property type="entry name" value="Lum_binding"/>
    <property type="match status" value="2"/>
</dbReference>
<gene>
    <name evidence="12" type="ORF">JOE21_000546</name>
</gene>
<evidence type="ECO:0000256" key="2">
    <source>
        <dbReference type="ARBA" id="ARBA00002803"/>
    </source>
</evidence>
<evidence type="ECO:0000256" key="3">
    <source>
        <dbReference type="ARBA" id="ARBA00004887"/>
    </source>
</evidence>
<dbReference type="NCBIfam" id="TIGR00187">
    <property type="entry name" value="ribE"/>
    <property type="match status" value="1"/>
</dbReference>
<accession>A0ABU1IIF9</accession>
<comment type="pathway">
    <text evidence="3">Cofactor biosynthesis; riboflavin biosynthesis; riboflavin from 2-hydroxy-3-oxobutyl phosphate and 5-amino-6-(D-ribitylamino)uracil: step 2/2.</text>
</comment>
<dbReference type="Gene3D" id="2.40.30.20">
    <property type="match status" value="2"/>
</dbReference>
<keyword evidence="8" id="KW-0677">Repeat</keyword>
<evidence type="ECO:0000313" key="12">
    <source>
        <dbReference type="EMBL" id="MDR6224558.1"/>
    </source>
</evidence>
<dbReference type="PIRSF" id="PIRSF000498">
    <property type="entry name" value="Riboflavin_syn_A"/>
    <property type="match status" value="1"/>
</dbReference>
<dbReference type="PANTHER" id="PTHR21098:SF12">
    <property type="entry name" value="RIBOFLAVIN SYNTHASE"/>
    <property type="match status" value="1"/>
</dbReference>
<dbReference type="InterPro" id="IPR001783">
    <property type="entry name" value="Lumazine-bd"/>
</dbReference>
<sequence length="215" mass="23275">MFTGLVEEVGEIQSIRKGNRSMVLTVSARRVLEGVKEGDSIAVNGVCLTVIRWREGEFETDVMPETMAKTSLGRLQPGSRVNLERALSVGDRLGGHFVQGHVDGVGRIRARTPMENAVLFEVEVPEALTQWMVDKGSVTVNGISLTLVSIGARSFTVSVIPHTLSHTQLNDARPGDEVNVECDMIGKYVAKWLNQQQGNSLADVLKQSGFTNGGG</sequence>
<dbReference type="NCBIfam" id="NF006767">
    <property type="entry name" value="PRK09289.1"/>
    <property type="match status" value="1"/>
</dbReference>
<feature type="domain" description="Lumazine-binding" evidence="11">
    <location>
        <begin position="97"/>
        <end position="193"/>
    </location>
</feature>
<comment type="function">
    <text evidence="2">Catalyzes the dismutation of two molecules of 6,7-dimethyl-8-ribityllumazine, resulting in the formation of riboflavin and 5-amino-6-(D-ribitylamino)uracil.</text>
</comment>
<dbReference type="InterPro" id="IPR017938">
    <property type="entry name" value="Riboflavin_synthase-like_b-brl"/>
</dbReference>
<evidence type="ECO:0000256" key="9">
    <source>
        <dbReference type="NCBIfam" id="TIGR00187"/>
    </source>
</evidence>
<comment type="catalytic activity">
    <reaction evidence="1">
        <text>2 6,7-dimethyl-8-(1-D-ribityl)lumazine + H(+) = 5-amino-6-(D-ribitylamino)uracil + riboflavin</text>
        <dbReference type="Rhea" id="RHEA:20772"/>
        <dbReference type="ChEBI" id="CHEBI:15378"/>
        <dbReference type="ChEBI" id="CHEBI:15934"/>
        <dbReference type="ChEBI" id="CHEBI:57986"/>
        <dbReference type="ChEBI" id="CHEBI:58201"/>
        <dbReference type="EC" id="2.5.1.9"/>
    </reaction>
</comment>
<evidence type="ECO:0000256" key="4">
    <source>
        <dbReference type="ARBA" id="ARBA00012827"/>
    </source>
</evidence>
<dbReference type="PANTHER" id="PTHR21098">
    <property type="entry name" value="RIBOFLAVIN SYNTHASE ALPHA CHAIN"/>
    <property type="match status" value="1"/>
</dbReference>
<dbReference type="PROSITE" id="PS51177">
    <property type="entry name" value="LUMAZINE_BIND"/>
    <property type="match status" value="2"/>
</dbReference>
<dbReference type="GO" id="GO:0004746">
    <property type="term" value="F:riboflavin synthase activity"/>
    <property type="evidence" value="ECO:0007669"/>
    <property type="project" value="UniProtKB-EC"/>
</dbReference>
<dbReference type="InterPro" id="IPR023366">
    <property type="entry name" value="ATP_synth_asu-like_sf"/>
</dbReference>
<evidence type="ECO:0000259" key="11">
    <source>
        <dbReference type="PROSITE" id="PS51177"/>
    </source>
</evidence>
<evidence type="ECO:0000256" key="6">
    <source>
        <dbReference type="ARBA" id="ARBA00022619"/>
    </source>
</evidence>
<evidence type="ECO:0000256" key="1">
    <source>
        <dbReference type="ARBA" id="ARBA00000968"/>
    </source>
</evidence>
<dbReference type="EMBL" id="JAVDQG010000001">
    <property type="protein sequence ID" value="MDR6224558.1"/>
    <property type="molecule type" value="Genomic_DNA"/>
</dbReference>
<dbReference type="InterPro" id="IPR026017">
    <property type="entry name" value="Lumazine-bd_dom"/>
</dbReference>
<feature type="repeat" description="Lumazine-binding" evidence="10">
    <location>
        <begin position="1"/>
        <end position="96"/>
    </location>
</feature>
<evidence type="ECO:0000313" key="13">
    <source>
        <dbReference type="Proteomes" id="UP001185012"/>
    </source>
</evidence>
<dbReference type="SUPFAM" id="SSF63380">
    <property type="entry name" value="Riboflavin synthase domain-like"/>
    <property type="match status" value="2"/>
</dbReference>
<evidence type="ECO:0000256" key="5">
    <source>
        <dbReference type="ARBA" id="ARBA00013950"/>
    </source>
</evidence>
<comment type="caution">
    <text evidence="12">The sequence shown here is derived from an EMBL/GenBank/DDBJ whole genome shotgun (WGS) entry which is preliminary data.</text>
</comment>
<dbReference type="NCBIfam" id="NF009566">
    <property type="entry name" value="PRK13020.1"/>
    <property type="match status" value="1"/>
</dbReference>
<reference evidence="12 13" key="1">
    <citation type="submission" date="2023-07" db="EMBL/GenBank/DDBJ databases">
        <title>Genomic Encyclopedia of Type Strains, Phase IV (KMG-IV): sequencing the most valuable type-strain genomes for metagenomic binning, comparative biology and taxonomic classification.</title>
        <authorList>
            <person name="Goeker M."/>
        </authorList>
    </citation>
    <scope>NUCLEOTIDE SEQUENCE [LARGE SCALE GENOMIC DNA]</scope>
    <source>
        <strain evidence="12 13">DSM 45903</strain>
    </source>
</reference>
<keyword evidence="6" id="KW-0686">Riboflavin biosynthesis</keyword>
<dbReference type="RefSeq" id="WP_309861986.1">
    <property type="nucleotide sequence ID" value="NZ_JAVDQG010000001.1"/>
</dbReference>
<proteinExistence type="predicted"/>
<feature type="domain" description="Lumazine-binding" evidence="11">
    <location>
        <begin position="1"/>
        <end position="96"/>
    </location>
</feature>
<evidence type="ECO:0000256" key="10">
    <source>
        <dbReference type="PROSITE-ProRule" id="PRU00524"/>
    </source>
</evidence>
<evidence type="ECO:0000256" key="8">
    <source>
        <dbReference type="ARBA" id="ARBA00022737"/>
    </source>
</evidence>
<protein>
    <recommendedName>
        <fullName evidence="5 9">Riboflavin synthase</fullName>
        <ecNumber evidence="4 9">2.5.1.9</ecNumber>
    </recommendedName>
</protein>
<feature type="repeat" description="Lumazine-binding" evidence="10">
    <location>
        <begin position="97"/>
        <end position="193"/>
    </location>
</feature>
<keyword evidence="7 12" id="KW-0808">Transferase</keyword>
<keyword evidence="13" id="KW-1185">Reference proteome</keyword>
<dbReference type="Proteomes" id="UP001185012">
    <property type="component" value="Unassembled WGS sequence"/>
</dbReference>
<dbReference type="EC" id="2.5.1.9" evidence="4 9"/>
<name>A0ABU1IIF9_9BACL</name>
<dbReference type="CDD" id="cd00402">
    <property type="entry name" value="Riboflavin_synthase_like"/>
    <property type="match status" value="1"/>
</dbReference>